<dbReference type="InterPro" id="IPR000873">
    <property type="entry name" value="AMP-dep_synth/lig_dom"/>
</dbReference>
<gene>
    <name evidence="7" type="ORF">VV02_12455</name>
</gene>
<evidence type="ECO:0000259" key="6">
    <source>
        <dbReference type="Pfam" id="PF00501"/>
    </source>
</evidence>
<evidence type="ECO:0000313" key="7">
    <source>
        <dbReference type="EMBL" id="AKU16489.1"/>
    </source>
</evidence>
<evidence type="ECO:0000256" key="3">
    <source>
        <dbReference type="ARBA" id="ARBA00022832"/>
    </source>
</evidence>
<dbReference type="RefSeq" id="WP_052591834.1">
    <property type="nucleotide sequence ID" value="NZ_CP011112.1"/>
</dbReference>
<dbReference type="KEGG" id="lmoi:VV02_12455"/>
<dbReference type="AlphaFoldDB" id="A0A0K1JIE5"/>
<reference evidence="7 8" key="1">
    <citation type="submission" date="2015-03" db="EMBL/GenBank/DDBJ databases">
        <title>Luteipulveratus halotolerans sp. nov., a novel actinobacterium (Dermacoccaceae) from Sarawak, Malaysia.</title>
        <authorList>
            <person name="Juboi H."/>
            <person name="Basik A."/>
            <person name="Shamsul S.S."/>
            <person name="Arnold P."/>
            <person name="Schmitt E.K."/>
            <person name="Sanglier J.-J."/>
            <person name="Yeo T."/>
        </authorList>
    </citation>
    <scope>NUCLEOTIDE SEQUENCE [LARGE SCALE GENOMIC DNA]</scope>
    <source>
        <strain evidence="7 8">MN07-A0370</strain>
    </source>
</reference>
<comment type="similarity">
    <text evidence="1">Belongs to the ATP-dependent AMP-binding enzyme family.</text>
</comment>
<dbReference type="Pfam" id="PF23562">
    <property type="entry name" value="AMP-binding_C_3"/>
    <property type="match status" value="1"/>
</dbReference>
<dbReference type="PANTHER" id="PTHR43272">
    <property type="entry name" value="LONG-CHAIN-FATTY-ACID--COA LIGASE"/>
    <property type="match status" value="1"/>
</dbReference>
<dbReference type="Proteomes" id="UP000066480">
    <property type="component" value="Chromosome"/>
</dbReference>
<evidence type="ECO:0000256" key="2">
    <source>
        <dbReference type="ARBA" id="ARBA00022598"/>
    </source>
</evidence>
<keyword evidence="2" id="KW-0436">Ligase</keyword>
<dbReference type="EMBL" id="CP011112">
    <property type="protein sequence ID" value="AKU16489.1"/>
    <property type="molecule type" value="Genomic_DNA"/>
</dbReference>
<evidence type="ECO:0000313" key="8">
    <source>
        <dbReference type="Proteomes" id="UP000066480"/>
    </source>
</evidence>
<dbReference type="PATRIC" id="fig|571913.6.peg.2538"/>
<name>A0A0K1JIE5_9MICO</name>
<keyword evidence="8" id="KW-1185">Reference proteome</keyword>
<dbReference type="SUPFAM" id="SSF56801">
    <property type="entry name" value="Acetyl-CoA synthetase-like"/>
    <property type="match status" value="1"/>
</dbReference>
<dbReference type="InterPro" id="IPR042099">
    <property type="entry name" value="ANL_N_sf"/>
</dbReference>
<dbReference type="GO" id="GO:0004467">
    <property type="term" value="F:long-chain fatty acid-CoA ligase activity"/>
    <property type="evidence" value="ECO:0007669"/>
    <property type="project" value="TreeGrafter"/>
</dbReference>
<dbReference type="InterPro" id="IPR020845">
    <property type="entry name" value="AMP-binding_CS"/>
</dbReference>
<dbReference type="OrthoDB" id="9803968at2"/>
<evidence type="ECO:0000256" key="4">
    <source>
        <dbReference type="ARBA" id="ARBA00023098"/>
    </source>
</evidence>
<keyword evidence="3" id="KW-0276">Fatty acid metabolism</keyword>
<dbReference type="GO" id="GO:0016020">
    <property type="term" value="C:membrane"/>
    <property type="evidence" value="ECO:0007669"/>
    <property type="project" value="TreeGrafter"/>
</dbReference>
<sequence length="613" mass="67108">MVMSLKDEQHDQSVIDGRARSVAHLFVDRVAKSPDEKAFGHPVGEEWHWLTWAQVDERVRRIAAGLVSLGLQPQDRAAIAASTRLEWALTDLGVMLAAGATTTIYPTSTAEDVMHIVSDSGSRVVFAEGDAQLESLRAGRDQAPDVIKVVTFDGEADGDWVITLADLEELGATLLTEQPEVLEERIEGIQADDLSTLIYTSGTTGRPKGVRLAHAAWTYEAAAVDSAHLLDRDDLQFLWLPLAHVFGKVLLTLPLQIGFPTAIDGRVDKIIDNLPVIKPTWMGAAPRIFEKVYGRITTMMADEGGVKAKMFDWASGVATEASTVRDDGKKPGGLLGIKYSVADKLVLGKIRDRFGGRVRFFISGSAALNPDVARWFDAMGLPIMEGYGMTETSAASFVNRPYPGANKIGTVGWPLPGTEVKIAEDGEILIKGPGVMQGYRGLDDATAETLKDGWLHTGDIGEQLPTGHLKITDRKKDLFKTSNGKYVAPSVIESLFKGICPYASQLVIEGDGRKFVSALVTLDEESIKEWGEHHDLKGADYQTIVSSDACREMVQGHIDELNSKLNRWEQIKRFIILPRDLTVEDGEITPSLKLKRKVVTGKYQAELDSLYTD</sequence>
<dbReference type="CDD" id="cd05907">
    <property type="entry name" value="VL_LC_FACS_like"/>
    <property type="match status" value="1"/>
</dbReference>
<keyword evidence="4" id="KW-0443">Lipid metabolism</keyword>
<dbReference type="PROSITE" id="PS00455">
    <property type="entry name" value="AMP_BINDING"/>
    <property type="match status" value="1"/>
</dbReference>
<protein>
    <recommendedName>
        <fullName evidence="5">Acyl-CoA synthetase</fullName>
    </recommendedName>
</protein>
<proteinExistence type="inferred from homology"/>
<organism evidence="7 8">
    <name type="scientific">Luteipulveratus mongoliensis</name>
    <dbReference type="NCBI Taxonomy" id="571913"/>
    <lineage>
        <taxon>Bacteria</taxon>
        <taxon>Bacillati</taxon>
        <taxon>Actinomycetota</taxon>
        <taxon>Actinomycetes</taxon>
        <taxon>Micrococcales</taxon>
        <taxon>Dermacoccaceae</taxon>
        <taxon>Luteipulveratus</taxon>
    </lineage>
</organism>
<evidence type="ECO:0000256" key="5">
    <source>
        <dbReference type="ARBA" id="ARBA00032875"/>
    </source>
</evidence>
<accession>A0A0K1JIE5</accession>
<feature type="domain" description="AMP-dependent synthetase/ligase" evidence="6">
    <location>
        <begin position="28"/>
        <end position="439"/>
    </location>
</feature>
<dbReference type="Pfam" id="PF00501">
    <property type="entry name" value="AMP-binding"/>
    <property type="match status" value="1"/>
</dbReference>
<dbReference type="STRING" id="571913.VV02_12455"/>
<dbReference type="Gene3D" id="3.40.50.12780">
    <property type="entry name" value="N-terminal domain of ligase-like"/>
    <property type="match status" value="1"/>
</dbReference>
<evidence type="ECO:0000256" key="1">
    <source>
        <dbReference type="ARBA" id="ARBA00006432"/>
    </source>
</evidence>
<dbReference type="PANTHER" id="PTHR43272:SF32">
    <property type="entry name" value="AMP-DEPENDENT SYNTHETASE_LIGASE DOMAIN-CONTAINING PROTEIN"/>
    <property type="match status" value="1"/>
</dbReference>